<evidence type="ECO:0000259" key="1">
    <source>
        <dbReference type="Pfam" id="PF03551"/>
    </source>
</evidence>
<dbReference type="RefSeq" id="WP_174448261.1">
    <property type="nucleotide sequence ID" value="NZ_AP018732.1"/>
</dbReference>
<dbReference type="InterPro" id="IPR052509">
    <property type="entry name" value="Metal_resp_DNA-bind_regulator"/>
</dbReference>
<dbReference type="AlphaFoldDB" id="A0A4P2VBR7"/>
<dbReference type="InterPro" id="IPR005149">
    <property type="entry name" value="Tscrpt_reg_PadR_N"/>
</dbReference>
<dbReference type="KEGG" id="ccai:NAS2_0587"/>
<dbReference type="InterPro" id="IPR036390">
    <property type="entry name" value="WH_DNA-bd_sf"/>
</dbReference>
<dbReference type="PANTHER" id="PTHR33169">
    <property type="entry name" value="PADR-FAMILY TRANSCRIPTIONAL REGULATOR"/>
    <property type="match status" value="1"/>
</dbReference>
<dbReference type="GeneID" id="55584404"/>
<dbReference type="SUPFAM" id="SSF46785">
    <property type="entry name" value="Winged helix' DNA-binding domain"/>
    <property type="match status" value="1"/>
</dbReference>
<proteinExistence type="predicted"/>
<protein>
    <submittedName>
        <fullName evidence="2">Transcriptional regulator, PadR family</fullName>
    </submittedName>
</protein>
<keyword evidence="3" id="KW-1185">Reference proteome</keyword>
<gene>
    <name evidence="2" type="ORF">NAS2_0587</name>
</gene>
<dbReference type="Proteomes" id="UP000509448">
    <property type="component" value="Chromosome"/>
</dbReference>
<dbReference type="OrthoDB" id="56053at2157"/>
<name>A0A4P2VBR7_9ARCH</name>
<dbReference type="EMBL" id="AP018732">
    <property type="protein sequence ID" value="BBE41976.1"/>
    <property type="molecule type" value="Genomic_DNA"/>
</dbReference>
<dbReference type="Pfam" id="PF03551">
    <property type="entry name" value="PadR"/>
    <property type="match status" value="1"/>
</dbReference>
<evidence type="ECO:0000313" key="3">
    <source>
        <dbReference type="Proteomes" id="UP000509448"/>
    </source>
</evidence>
<dbReference type="Gene3D" id="1.10.10.10">
    <property type="entry name" value="Winged helix-like DNA-binding domain superfamily/Winged helix DNA-binding domain"/>
    <property type="match status" value="1"/>
</dbReference>
<accession>A0A4P2VBR7</accession>
<dbReference type="PANTHER" id="PTHR33169:SF14">
    <property type="entry name" value="TRANSCRIPTIONAL REGULATOR RV3488"/>
    <property type="match status" value="1"/>
</dbReference>
<organism evidence="2 3">
    <name type="scientific">Conexivisphaera calida</name>
    <dbReference type="NCBI Taxonomy" id="1874277"/>
    <lineage>
        <taxon>Archaea</taxon>
        <taxon>Nitrososphaerota</taxon>
        <taxon>Conexivisphaeria</taxon>
        <taxon>Conexivisphaerales</taxon>
        <taxon>Conexivisphaeraceae</taxon>
        <taxon>Conexivisphaera</taxon>
    </lineage>
</organism>
<dbReference type="InterPro" id="IPR036388">
    <property type="entry name" value="WH-like_DNA-bd_sf"/>
</dbReference>
<evidence type="ECO:0000313" key="2">
    <source>
        <dbReference type="EMBL" id="BBE41976.1"/>
    </source>
</evidence>
<feature type="domain" description="Transcription regulator PadR N-terminal" evidence="1">
    <location>
        <begin position="22"/>
        <end position="91"/>
    </location>
</feature>
<sequence>MIALRGRGRKYRLLRGIVSLLILRYLVEDEQCGYGLRKRISEILGEALPPGYIYVMLKTLRKRGLVEGRESSRKGRRIVYYKITEKGREFLVNHRGAVEAGRRAIDELTNFMDDMAKGEEGRGKEKGDLRAKTE</sequence>
<reference evidence="2 3" key="1">
    <citation type="journal article" date="2019" name="ISME J.">
        <title>Isolation and characterization of a thermophilic sulfur- and iron-reducing thaumarchaeote from a terrestrial acidic hot spring.</title>
        <authorList>
            <person name="Kato S."/>
            <person name="Itoh T."/>
            <person name="Yuki M."/>
            <person name="Nagamori M."/>
            <person name="Ohnishi M."/>
            <person name="Uematsu K."/>
            <person name="Suzuki K."/>
            <person name="Takashina T."/>
            <person name="Ohkuma M."/>
        </authorList>
    </citation>
    <scope>NUCLEOTIDE SEQUENCE [LARGE SCALE GENOMIC DNA]</scope>
    <source>
        <strain evidence="2 3">NAS-02</strain>
    </source>
</reference>